<reference evidence="1 2" key="1">
    <citation type="journal article" date="2012" name="J. Bacteriol.">
        <title>Genome sequence of the soybean symbiont Sinorhizobium fredii HH103.</title>
        <authorList>
            <person name="Weidner S."/>
            <person name="Becker A."/>
            <person name="Bonilla I."/>
            <person name="Jaenicke S."/>
            <person name="Lloret J."/>
            <person name="Margaret I."/>
            <person name="Puhler A."/>
            <person name="Ruiz-Sainz J.E."/>
            <person name="Schneiker-Bekel S."/>
            <person name="Szczepanowski R."/>
            <person name="Vinardell J.M."/>
            <person name="Zehner S."/>
            <person name="Gottfert M."/>
        </authorList>
    </citation>
    <scope>NUCLEOTIDE SEQUENCE [LARGE SCALE GENOMIC DNA]</scope>
    <source>
        <strain evidence="1 2">HH103</strain>
    </source>
</reference>
<sequence length="103" mass="11563">MPFMAPFRAVPPRPFTNIKVRVRDDRLQIFSDLGDGFDGWRGVFGQYARGWSDPPPGAIWLTDVGPEAETGRLDLAISNSQWMRGICFHAQRGQHDPLPGSRP</sequence>
<dbReference type="STRING" id="1117943.SFHH103_03598"/>
<dbReference type="PATRIC" id="fig|380.5.peg.3804"/>
<gene>
    <name evidence="1" type="ordered locus">SFHH103_03598</name>
</gene>
<dbReference type="AlphaFoldDB" id="G9A4F5"/>
<dbReference type="eggNOG" id="ENOG5030H2I">
    <property type="taxonomic scope" value="Bacteria"/>
</dbReference>
<dbReference type="Proteomes" id="UP000007735">
    <property type="component" value="Chromosome"/>
</dbReference>
<protein>
    <submittedName>
        <fullName evidence="1">Uncharacterized protein</fullName>
    </submittedName>
</protein>
<dbReference type="HOGENOM" id="CLU_2261528_0_0_5"/>
<proteinExistence type="predicted"/>
<dbReference type="KEGG" id="sfh:SFHH103_03598"/>
<dbReference type="EMBL" id="HE616890">
    <property type="protein sequence ID" value="CCE98089.1"/>
    <property type="molecule type" value="Genomic_DNA"/>
</dbReference>
<name>G9A4F5_SINF1</name>
<evidence type="ECO:0000313" key="1">
    <source>
        <dbReference type="EMBL" id="CCE98089.1"/>
    </source>
</evidence>
<evidence type="ECO:0000313" key="2">
    <source>
        <dbReference type="Proteomes" id="UP000007735"/>
    </source>
</evidence>
<organism evidence="1 2">
    <name type="scientific">Sinorhizobium fredii (strain HH103)</name>
    <dbReference type="NCBI Taxonomy" id="1117943"/>
    <lineage>
        <taxon>Bacteria</taxon>
        <taxon>Pseudomonadati</taxon>
        <taxon>Pseudomonadota</taxon>
        <taxon>Alphaproteobacteria</taxon>
        <taxon>Hyphomicrobiales</taxon>
        <taxon>Rhizobiaceae</taxon>
        <taxon>Sinorhizobium/Ensifer group</taxon>
        <taxon>Sinorhizobium</taxon>
    </lineage>
</organism>
<accession>G9A4F5</accession>